<dbReference type="GO" id="GO:0016491">
    <property type="term" value="F:oxidoreductase activity"/>
    <property type="evidence" value="ECO:0007669"/>
    <property type="project" value="UniProtKB-KW"/>
</dbReference>
<evidence type="ECO:0000313" key="12">
    <source>
        <dbReference type="EMBL" id="RZT93514.1"/>
    </source>
</evidence>
<reference evidence="12 13" key="1">
    <citation type="submission" date="2019-02" db="EMBL/GenBank/DDBJ databases">
        <title>Genomic Encyclopedia of Type Strains, Phase IV (KMG-IV): sequencing the most valuable type-strain genomes for metagenomic binning, comparative biology and taxonomic classification.</title>
        <authorList>
            <person name="Goeker M."/>
        </authorList>
    </citation>
    <scope>NUCLEOTIDE SEQUENCE [LARGE SCALE GENOMIC DNA]</scope>
    <source>
        <strain evidence="12 13">DSM 28825</strain>
    </source>
</reference>
<dbReference type="Pfam" id="PF07884">
    <property type="entry name" value="VKOR"/>
    <property type="match status" value="1"/>
</dbReference>
<dbReference type="GO" id="GO:0008233">
    <property type="term" value="F:peptidase activity"/>
    <property type="evidence" value="ECO:0007669"/>
    <property type="project" value="InterPro"/>
</dbReference>
<proteinExistence type="inferred from homology"/>
<evidence type="ECO:0000256" key="10">
    <source>
        <dbReference type="SAM" id="Phobius"/>
    </source>
</evidence>
<comment type="subcellular location">
    <subcellularLocation>
        <location evidence="1">Membrane</location>
        <topology evidence="1">Multi-pass membrane protein</topology>
    </subcellularLocation>
</comment>
<dbReference type="Proteomes" id="UP000293562">
    <property type="component" value="Unassembled WGS sequence"/>
</dbReference>
<gene>
    <name evidence="12" type="ORF">EV201_2684</name>
</gene>
<dbReference type="Pfam" id="PF03412">
    <property type="entry name" value="Peptidase_C39"/>
    <property type="match status" value="1"/>
</dbReference>
<name>A0A4Q7VCC3_9BACT</name>
<evidence type="ECO:0000256" key="5">
    <source>
        <dbReference type="ARBA" id="ARBA00022989"/>
    </source>
</evidence>
<dbReference type="AlphaFoldDB" id="A0A4Q7VCC3"/>
<dbReference type="GO" id="GO:0016020">
    <property type="term" value="C:membrane"/>
    <property type="evidence" value="ECO:0007669"/>
    <property type="project" value="UniProtKB-SubCell"/>
</dbReference>
<evidence type="ECO:0000259" key="11">
    <source>
        <dbReference type="SMART" id="SM00756"/>
    </source>
</evidence>
<dbReference type="CDD" id="cd12921">
    <property type="entry name" value="VKOR_4"/>
    <property type="match status" value="1"/>
</dbReference>
<dbReference type="GO" id="GO:0048038">
    <property type="term" value="F:quinone binding"/>
    <property type="evidence" value="ECO:0007669"/>
    <property type="project" value="UniProtKB-KW"/>
</dbReference>
<dbReference type="SMART" id="SM00756">
    <property type="entry name" value="VKc"/>
    <property type="match status" value="1"/>
</dbReference>
<keyword evidence="6" id="KW-0560">Oxidoreductase</keyword>
<comment type="caution">
    <text evidence="12">The sequence shown here is derived from an EMBL/GenBank/DDBJ whole genome shotgun (WGS) entry which is preliminary data.</text>
</comment>
<dbReference type="InterPro" id="IPR036249">
    <property type="entry name" value="Thioredoxin-like_sf"/>
</dbReference>
<dbReference type="GO" id="GO:0006508">
    <property type="term" value="P:proteolysis"/>
    <property type="evidence" value="ECO:0007669"/>
    <property type="project" value="InterPro"/>
</dbReference>
<feature type="transmembrane region" description="Helical" evidence="10">
    <location>
        <begin position="253"/>
        <end position="271"/>
    </location>
</feature>
<evidence type="ECO:0000256" key="9">
    <source>
        <dbReference type="ARBA" id="ARBA00023284"/>
    </source>
</evidence>
<feature type="transmembrane region" description="Helical" evidence="10">
    <location>
        <begin position="146"/>
        <end position="163"/>
    </location>
</feature>
<keyword evidence="7 10" id="KW-0472">Membrane</keyword>
<dbReference type="InterPro" id="IPR012932">
    <property type="entry name" value="VKOR"/>
</dbReference>
<dbReference type="Gene3D" id="3.40.30.10">
    <property type="entry name" value="Glutaredoxin"/>
    <property type="match status" value="1"/>
</dbReference>
<evidence type="ECO:0000256" key="7">
    <source>
        <dbReference type="ARBA" id="ARBA00023136"/>
    </source>
</evidence>
<evidence type="ECO:0000313" key="13">
    <source>
        <dbReference type="Proteomes" id="UP000293562"/>
    </source>
</evidence>
<feature type="transmembrane region" description="Helical" evidence="10">
    <location>
        <begin position="308"/>
        <end position="332"/>
    </location>
</feature>
<keyword evidence="3 10" id="KW-0812">Transmembrane</keyword>
<evidence type="ECO:0000256" key="2">
    <source>
        <dbReference type="ARBA" id="ARBA00006214"/>
    </source>
</evidence>
<dbReference type="InterPro" id="IPR005074">
    <property type="entry name" value="Peptidase_C39"/>
</dbReference>
<evidence type="ECO:0000256" key="4">
    <source>
        <dbReference type="ARBA" id="ARBA00022719"/>
    </source>
</evidence>
<feature type="domain" description="Vitamin K epoxide reductase" evidence="11">
    <location>
        <begin position="164"/>
        <end position="302"/>
    </location>
</feature>
<dbReference type="GO" id="GO:0005524">
    <property type="term" value="F:ATP binding"/>
    <property type="evidence" value="ECO:0007669"/>
    <property type="project" value="InterPro"/>
</dbReference>
<accession>A0A4Q7VCC3</accession>
<keyword evidence="8" id="KW-1015">Disulfide bond</keyword>
<dbReference type="SUPFAM" id="SSF52833">
    <property type="entry name" value="Thioredoxin-like"/>
    <property type="match status" value="1"/>
</dbReference>
<evidence type="ECO:0000256" key="8">
    <source>
        <dbReference type="ARBA" id="ARBA00023157"/>
    </source>
</evidence>
<dbReference type="EMBL" id="SHKN01000002">
    <property type="protein sequence ID" value="RZT93514.1"/>
    <property type="molecule type" value="Genomic_DNA"/>
</dbReference>
<feature type="transmembrane region" description="Helical" evidence="10">
    <location>
        <begin position="227"/>
        <end position="247"/>
    </location>
</feature>
<evidence type="ECO:0000256" key="3">
    <source>
        <dbReference type="ARBA" id="ARBA00022692"/>
    </source>
</evidence>
<sequence length="540" mass="62076">MKYLLQMDESLLYLLKELLNRNRIKINNDELKLQLLGHPSYPSLHSITGVLNHFNIPNLAVEIPKTKENINYLPDHFIAHINDEHGENFVLVDKFDQDFKITRNKNKTERIKLEQFQNIWTGIVMGIEDDELELENRTANLNISQALLYLSPFVIISIFIYLRPEPPQSLHFILSVIGILICALITIHENGTQSKLLDKFCTGGSEKINCNDVLNSKGAQFFGKIKLGDIGIIYFLGLTIFSILTILSHQQFTNTYLISVAALPFTLYSIYYQSVVVKKWCLLCLSVVLVLWIQSGVALLEISNNSHILLNISSLSLALISLYVSITFWMFISTKLKSQSELLNLKIQHHKFKRNFEIFNSLLSQKKSIDTHIPNCDEIVFGSKDPGLEITLITNPLCSFCKNAHKLIHPVLKRDLNIKVTVRFNLSKDTNNPAHKIASKLLEIYHTKGEQECLTAMNEVYSDASYLKWLEKWGNAKNKDYSKILNKEVDWCTQNNILFTPEVLFNGKSYPKEYDFEDAQYFIDDLIEIEETIEEEFATV</sequence>
<keyword evidence="5 10" id="KW-1133">Transmembrane helix</keyword>
<dbReference type="Gene3D" id="1.20.1440.130">
    <property type="entry name" value="VKOR domain"/>
    <property type="match status" value="1"/>
</dbReference>
<feature type="transmembrane region" description="Helical" evidence="10">
    <location>
        <begin position="169"/>
        <end position="187"/>
    </location>
</feature>
<feature type="transmembrane region" description="Helical" evidence="10">
    <location>
        <begin position="280"/>
        <end position="302"/>
    </location>
</feature>
<keyword evidence="9" id="KW-0676">Redox-active center</keyword>
<protein>
    <submittedName>
        <fullName evidence="12">Peptidase C39-like protein</fullName>
    </submittedName>
</protein>
<evidence type="ECO:0000256" key="6">
    <source>
        <dbReference type="ARBA" id="ARBA00023002"/>
    </source>
</evidence>
<keyword evidence="13" id="KW-1185">Reference proteome</keyword>
<organism evidence="12 13">
    <name type="scientific">Ancylomarina subtilis</name>
    <dbReference type="NCBI Taxonomy" id="1639035"/>
    <lineage>
        <taxon>Bacteria</taxon>
        <taxon>Pseudomonadati</taxon>
        <taxon>Bacteroidota</taxon>
        <taxon>Bacteroidia</taxon>
        <taxon>Marinilabiliales</taxon>
        <taxon>Marinifilaceae</taxon>
        <taxon>Ancylomarina</taxon>
    </lineage>
</organism>
<keyword evidence="4" id="KW-0874">Quinone</keyword>
<evidence type="ECO:0000256" key="1">
    <source>
        <dbReference type="ARBA" id="ARBA00004141"/>
    </source>
</evidence>
<dbReference type="InterPro" id="IPR038354">
    <property type="entry name" value="VKOR_sf"/>
</dbReference>
<comment type="similarity">
    <text evidence="2">Belongs to the VKOR family.</text>
</comment>
<dbReference type="Gene3D" id="3.90.70.10">
    <property type="entry name" value="Cysteine proteinases"/>
    <property type="match status" value="1"/>
</dbReference>